<name>A0A1I5EFP3_9HYPH</name>
<dbReference type="Proteomes" id="UP000199236">
    <property type="component" value="Unassembled WGS sequence"/>
</dbReference>
<evidence type="ECO:0000313" key="3">
    <source>
        <dbReference type="EMBL" id="SFO10368.1"/>
    </source>
</evidence>
<feature type="compositionally biased region" description="Low complexity" evidence="1">
    <location>
        <begin position="153"/>
        <end position="163"/>
    </location>
</feature>
<proteinExistence type="predicted"/>
<keyword evidence="4" id="KW-1185">Reference proteome</keyword>
<dbReference type="AlphaFoldDB" id="A0A1I5EFP3"/>
<gene>
    <name evidence="3" type="ORF">SAMN04488056_103168</name>
</gene>
<sequence length="175" mass="18261">MIDFKTASLPALFLLTALAGCRSVTMGMDEIGDMLPSSEGVSGEVQWDFAATNGDVVLVGLQDGAGILKETRVIPTPGVKHVDFDLSVTKNDRTKCASRGSCRYSAQLVSGDNVKASGFAYYTPTSHPTILLNSVGSAAHGAMTASGQAIAAQQPQATQGGQAVTRQTLPKPVYR</sequence>
<evidence type="ECO:0000256" key="2">
    <source>
        <dbReference type="SAM" id="SignalP"/>
    </source>
</evidence>
<feature type="signal peptide" evidence="2">
    <location>
        <begin position="1"/>
        <end position="19"/>
    </location>
</feature>
<dbReference type="RefSeq" id="WP_090070741.1">
    <property type="nucleotide sequence ID" value="NZ_FOVR01000003.1"/>
</dbReference>
<evidence type="ECO:0000313" key="4">
    <source>
        <dbReference type="Proteomes" id="UP000199236"/>
    </source>
</evidence>
<reference evidence="3 4" key="1">
    <citation type="submission" date="2016-10" db="EMBL/GenBank/DDBJ databases">
        <authorList>
            <person name="de Groot N.N."/>
        </authorList>
    </citation>
    <scope>NUCLEOTIDE SEQUENCE [LARGE SCALE GENOMIC DNA]</scope>
    <source>
        <strain evidence="3 4">CGMCC 1.9157</strain>
    </source>
</reference>
<dbReference type="PROSITE" id="PS51257">
    <property type="entry name" value="PROKAR_LIPOPROTEIN"/>
    <property type="match status" value="1"/>
</dbReference>
<feature type="region of interest" description="Disordered" evidence="1">
    <location>
        <begin position="153"/>
        <end position="175"/>
    </location>
</feature>
<keyword evidence="2" id="KW-0732">Signal</keyword>
<protein>
    <recommendedName>
        <fullName evidence="5">Lipoprotein</fullName>
    </recommendedName>
</protein>
<accession>A0A1I5EFP3</accession>
<dbReference type="EMBL" id="FOVR01000003">
    <property type="protein sequence ID" value="SFO10368.1"/>
    <property type="molecule type" value="Genomic_DNA"/>
</dbReference>
<evidence type="ECO:0000256" key="1">
    <source>
        <dbReference type="SAM" id="MobiDB-lite"/>
    </source>
</evidence>
<dbReference type="OrthoDB" id="8452105at2"/>
<feature type="chain" id="PRO_5011773790" description="Lipoprotein" evidence="2">
    <location>
        <begin position="20"/>
        <end position="175"/>
    </location>
</feature>
<organism evidence="3 4">
    <name type="scientific">Cohaesibacter marisflavi</name>
    <dbReference type="NCBI Taxonomy" id="655353"/>
    <lineage>
        <taxon>Bacteria</taxon>
        <taxon>Pseudomonadati</taxon>
        <taxon>Pseudomonadota</taxon>
        <taxon>Alphaproteobacteria</taxon>
        <taxon>Hyphomicrobiales</taxon>
        <taxon>Cohaesibacteraceae</taxon>
    </lineage>
</organism>
<evidence type="ECO:0008006" key="5">
    <source>
        <dbReference type="Google" id="ProtNLM"/>
    </source>
</evidence>